<evidence type="ECO:0000256" key="4">
    <source>
        <dbReference type="ARBA" id="ARBA00022777"/>
    </source>
</evidence>
<feature type="binding site" evidence="7">
    <location>
        <begin position="370"/>
        <end position="371"/>
    </location>
    <ligand>
        <name>ATP</name>
        <dbReference type="ChEBI" id="CHEBI:30616"/>
    </ligand>
</feature>
<evidence type="ECO:0000313" key="11">
    <source>
        <dbReference type="EMBL" id="KAF2674128.1"/>
    </source>
</evidence>
<dbReference type="FunFam" id="1.10.510.10:FF:000640">
    <property type="entry name" value="Serine/threonine-protein kinase PRR1"/>
    <property type="match status" value="1"/>
</dbReference>
<evidence type="ECO:0000256" key="5">
    <source>
        <dbReference type="ARBA" id="ARBA00022840"/>
    </source>
</evidence>
<dbReference type="PROSITE" id="PS50011">
    <property type="entry name" value="PROTEIN_KINASE_DOM"/>
    <property type="match status" value="1"/>
</dbReference>
<dbReference type="InterPro" id="IPR008271">
    <property type="entry name" value="Ser/Thr_kinase_AS"/>
</dbReference>
<feature type="binding site" evidence="7">
    <location>
        <position position="399"/>
    </location>
    <ligand>
        <name>ATP</name>
        <dbReference type="ChEBI" id="CHEBI:30616"/>
    </ligand>
</feature>
<dbReference type="GO" id="GO:0005524">
    <property type="term" value="F:ATP binding"/>
    <property type="evidence" value="ECO:0007669"/>
    <property type="project" value="UniProtKB-KW"/>
</dbReference>
<feature type="cross-link" description="Glycyl lysine isopeptide (Lys-Gly) (interchain with G-Cter in SUMO2)" evidence="8">
    <location>
        <position position="368"/>
    </location>
</feature>
<feature type="region of interest" description="Disordered" evidence="9">
    <location>
        <begin position="66"/>
        <end position="142"/>
    </location>
</feature>
<keyword evidence="3 7" id="KW-0547">Nucleotide-binding</keyword>
<dbReference type="EMBL" id="MU004230">
    <property type="protein sequence ID" value="KAF2674128.1"/>
    <property type="molecule type" value="Genomic_DNA"/>
</dbReference>
<dbReference type="Pfam" id="PF00069">
    <property type="entry name" value="Pkinase"/>
    <property type="match status" value="1"/>
</dbReference>
<keyword evidence="4 11" id="KW-0418">Kinase</keyword>
<evidence type="ECO:0000259" key="10">
    <source>
        <dbReference type="PROSITE" id="PS50011"/>
    </source>
</evidence>
<evidence type="ECO:0000256" key="3">
    <source>
        <dbReference type="ARBA" id="ARBA00022741"/>
    </source>
</evidence>
<dbReference type="InterPro" id="IPR000719">
    <property type="entry name" value="Prot_kinase_dom"/>
</dbReference>
<dbReference type="PROSITE" id="PS00108">
    <property type="entry name" value="PROTEIN_KINASE_ST"/>
    <property type="match status" value="1"/>
</dbReference>
<feature type="domain" description="Protein kinase" evidence="10">
    <location>
        <begin position="223"/>
        <end position="533"/>
    </location>
</feature>
<keyword evidence="12" id="KW-1185">Reference proteome</keyword>
<dbReference type="SMART" id="SM00220">
    <property type="entry name" value="S_TKc"/>
    <property type="match status" value="1"/>
</dbReference>
<dbReference type="InterPro" id="IPR030616">
    <property type="entry name" value="Aur-like"/>
</dbReference>
<dbReference type="Gene3D" id="1.10.510.10">
    <property type="entry name" value="Transferase(Phosphotransferase) domain 1"/>
    <property type="match status" value="1"/>
</dbReference>
<dbReference type="GO" id="GO:0004674">
    <property type="term" value="F:protein serine/threonine kinase activity"/>
    <property type="evidence" value="ECO:0007669"/>
    <property type="project" value="UniProtKB-KW"/>
</dbReference>
<protein>
    <submittedName>
        <fullName evidence="11">Kinase-like protein</fullName>
    </submittedName>
</protein>
<dbReference type="OrthoDB" id="410920at2759"/>
<dbReference type="Proteomes" id="UP000799302">
    <property type="component" value="Unassembled WGS sequence"/>
</dbReference>
<dbReference type="InterPro" id="IPR011009">
    <property type="entry name" value="Kinase-like_dom_sf"/>
</dbReference>
<evidence type="ECO:0000256" key="1">
    <source>
        <dbReference type="ARBA" id="ARBA00022527"/>
    </source>
</evidence>
<dbReference type="PANTHER" id="PTHR24350">
    <property type="entry name" value="SERINE/THREONINE-PROTEIN KINASE IAL-RELATED"/>
    <property type="match status" value="1"/>
</dbReference>
<evidence type="ECO:0000256" key="2">
    <source>
        <dbReference type="ARBA" id="ARBA00022679"/>
    </source>
</evidence>
<reference evidence="11" key="1">
    <citation type="journal article" date="2020" name="Stud. Mycol.">
        <title>101 Dothideomycetes genomes: a test case for predicting lifestyles and emergence of pathogens.</title>
        <authorList>
            <person name="Haridas S."/>
            <person name="Albert R."/>
            <person name="Binder M."/>
            <person name="Bloem J."/>
            <person name="Labutti K."/>
            <person name="Salamov A."/>
            <person name="Andreopoulos B."/>
            <person name="Baker S."/>
            <person name="Barry K."/>
            <person name="Bills G."/>
            <person name="Bluhm B."/>
            <person name="Cannon C."/>
            <person name="Castanera R."/>
            <person name="Culley D."/>
            <person name="Daum C."/>
            <person name="Ezra D."/>
            <person name="Gonzalez J."/>
            <person name="Henrissat B."/>
            <person name="Kuo A."/>
            <person name="Liang C."/>
            <person name="Lipzen A."/>
            <person name="Lutzoni F."/>
            <person name="Magnuson J."/>
            <person name="Mondo S."/>
            <person name="Nolan M."/>
            <person name="Ohm R."/>
            <person name="Pangilinan J."/>
            <person name="Park H.-J."/>
            <person name="Ramirez L."/>
            <person name="Alfaro M."/>
            <person name="Sun H."/>
            <person name="Tritt A."/>
            <person name="Yoshinaga Y."/>
            <person name="Zwiers L.-H."/>
            <person name="Turgeon B."/>
            <person name="Goodwin S."/>
            <person name="Spatafora J."/>
            <person name="Crous P."/>
            <person name="Grigoriev I."/>
        </authorList>
    </citation>
    <scope>NUCLEOTIDE SEQUENCE</scope>
    <source>
        <strain evidence="11">CBS 115976</strain>
    </source>
</reference>
<feature type="compositionally biased region" description="Polar residues" evidence="9">
    <location>
        <begin position="132"/>
        <end position="142"/>
    </location>
</feature>
<feature type="active site" description="Proton acceptor" evidence="6">
    <location>
        <position position="366"/>
    </location>
</feature>
<proteinExistence type="predicted"/>
<name>A0A6A6USQ8_9PEZI</name>
<feature type="region of interest" description="Disordered" evidence="9">
    <location>
        <begin position="166"/>
        <end position="216"/>
    </location>
</feature>
<dbReference type="AlphaFoldDB" id="A0A6A6USQ8"/>
<accession>A0A6A6USQ8</accession>
<gene>
    <name evidence="11" type="ORF">BT63DRAFT_366628</name>
</gene>
<keyword evidence="5 7" id="KW-0067">ATP-binding</keyword>
<evidence type="ECO:0000313" key="12">
    <source>
        <dbReference type="Proteomes" id="UP000799302"/>
    </source>
</evidence>
<sequence>MSINSQYSLSPGSVIGSPALNAMTDITPLPSPIMSEETTSMWKKGHTRPGSSGSLSSLRENAQVNNFSGQIPSASTSRASSTKKKKSYNSLMPAAVEASGIQSQNKKRHDSAHSRHRSLSEYIPEPMHNVRPRNTTLSTGSNLQEVNFENPLHREKHLAEQRGFISHHGEQQPPQTSFPTPPPSNRSISESEPDEIMRDEEPNLEPSSTMTVRDQISGSKLQYREVKPLGQGTFSRVILGTKQCLPPSAVVDEEHEIQLDPKELAALKIVEHGPAGGADEERMELSLKREVEIMRSIHHPSLIHLKAYGINEQESIMVLGYCPGGDLFELASEHQDVLSPQFVQRIFAELVSAVSYLHGKNIVHRDLKLENVLVNVHRSSLRSIQEPITYPTSIVTLTDLGLSREIDPANPMLTTRCGSEDYAAPEILLSQSYDGRATDAWALGVLLYALMEGRLPFDPPPPKPGSRVRSRGRAAHRIARCEWIWSRFGDADGDWDEAAGKGWEEARDIVDGLLRKVNRGRFSLADLTDKAWVKAGIQVPGGIKRGYEDDDESS</sequence>
<evidence type="ECO:0000256" key="8">
    <source>
        <dbReference type="PIRSR" id="PIRSR630616-3"/>
    </source>
</evidence>
<keyword evidence="1" id="KW-0723">Serine/threonine-protein kinase</keyword>
<keyword evidence="2" id="KW-0808">Transferase</keyword>
<dbReference type="SUPFAM" id="SSF56112">
    <property type="entry name" value="Protein kinase-like (PK-like)"/>
    <property type="match status" value="1"/>
</dbReference>
<evidence type="ECO:0000256" key="9">
    <source>
        <dbReference type="SAM" id="MobiDB-lite"/>
    </source>
</evidence>
<feature type="compositionally biased region" description="Basic residues" evidence="9">
    <location>
        <begin position="105"/>
        <end position="117"/>
    </location>
</feature>
<evidence type="ECO:0000256" key="6">
    <source>
        <dbReference type="PIRSR" id="PIRSR630616-1"/>
    </source>
</evidence>
<feature type="compositionally biased region" description="Polar residues" evidence="9">
    <location>
        <begin position="205"/>
        <end position="216"/>
    </location>
</feature>
<organism evidence="11 12">
    <name type="scientific">Microthyrium microscopicum</name>
    <dbReference type="NCBI Taxonomy" id="703497"/>
    <lineage>
        <taxon>Eukaryota</taxon>
        <taxon>Fungi</taxon>
        <taxon>Dikarya</taxon>
        <taxon>Ascomycota</taxon>
        <taxon>Pezizomycotina</taxon>
        <taxon>Dothideomycetes</taxon>
        <taxon>Dothideomycetes incertae sedis</taxon>
        <taxon>Microthyriales</taxon>
        <taxon>Microthyriaceae</taxon>
        <taxon>Microthyrium</taxon>
    </lineage>
</organism>
<evidence type="ECO:0000256" key="7">
    <source>
        <dbReference type="PIRSR" id="PIRSR630616-2"/>
    </source>
</evidence>